<dbReference type="InterPro" id="IPR040673">
    <property type="entry name" value="CCDC81_HU_dom_2"/>
</dbReference>
<evidence type="ECO:0000313" key="4">
    <source>
        <dbReference type="EMBL" id="OMJ86222.1"/>
    </source>
</evidence>
<dbReference type="EMBL" id="MPUH01000212">
    <property type="protein sequence ID" value="OMJ86222.1"/>
    <property type="molecule type" value="Genomic_DNA"/>
</dbReference>
<evidence type="ECO:0000259" key="3">
    <source>
        <dbReference type="Pfam" id="PF18289"/>
    </source>
</evidence>
<feature type="region of interest" description="Disordered" evidence="2">
    <location>
        <begin position="181"/>
        <end position="202"/>
    </location>
</feature>
<feature type="compositionally biased region" description="Low complexity" evidence="2">
    <location>
        <begin position="182"/>
        <end position="194"/>
    </location>
</feature>
<evidence type="ECO:0000256" key="1">
    <source>
        <dbReference type="SAM" id="Coils"/>
    </source>
</evidence>
<gene>
    <name evidence="4" type="ORF">SteCoe_12285</name>
</gene>
<proteinExistence type="predicted"/>
<feature type="domain" description="CCDC81 HU" evidence="3">
    <location>
        <begin position="95"/>
        <end position="147"/>
    </location>
</feature>
<feature type="coiled-coil region" evidence="1">
    <location>
        <begin position="418"/>
        <end position="532"/>
    </location>
</feature>
<dbReference type="Proteomes" id="UP000187209">
    <property type="component" value="Unassembled WGS sequence"/>
</dbReference>
<name>A0A1R2CB54_9CILI</name>
<evidence type="ECO:0000313" key="5">
    <source>
        <dbReference type="Proteomes" id="UP000187209"/>
    </source>
</evidence>
<protein>
    <recommendedName>
        <fullName evidence="3">CCDC81 HU domain-containing protein</fullName>
    </recommendedName>
</protein>
<comment type="caution">
    <text evidence="4">The sequence shown here is derived from an EMBL/GenBank/DDBJ whole genome shotgun (WGS) entry which is preliminary data.</text>
</comment>
<dbReference type="Pfam" id="PF18289">
    <property type="entry name" value="HU-CCDC81_euk_2"/>
    <property type="match status" value="1"/>
</dbReference>
<keyword evidence="1" id="KW-0175">Coiled coil</keyword>
<sequence>MQLSEIDLFKFASLTPICLKNVDQIPKVMYKVWSGMTKFIRSAIQQQKAPICVEFGKFCPTSPVKFIPSVSFLANAKVLYRNSAETQDIGNFKEQPISYTAIAEACGIDRDTVMLCLKETLQQLSNSVTGGGTVVLHFRVGNLTVNKGWAEFNSLSLNNDKPKTSTYTSVDTPRTSRYTAFSHSSSVHPSNPNPIHQGVSKNQNNYYRGLKHKTDTSLLSPVILYTGEIHPTFNFRQNYTRKQAFEQPLSPEDLLRFHQEQIKQKKTFKDLEEIKEAQENTKTIQESKVETQIDKLNKSSLEAEKRKAYILANREQVQEKITRAQRELEVKKNEVYNYFPFTHGDIAEARSKNLNESMKEDMKKHFKSFEVSPISNKEPPVGIPRFMETYDYMNVRRTQKSHVEKAMKGALNSYYKDLRDKETDKIRLRKEKDEQQLQDEIYYKQLEIYRKKELENNLQVLNEQIEEKKRRRIEESEIKKDAYATSLDFPVESEESKMARKDKNIKNANFLIQQMENKEKILKEKVAKERDIDTKIIYSSDMNLTQEDNEAKIRDLYTKSLNKDIWLKQMEIKTLEKDVGKVL</sequence>
<reference evidence="4 5" key="1">
    <citation type="submission" date="2016-11" db="EMBL/GenBank/DDBJ databases">
        <title>The macronuclear genome of Stentor coeruleus: a giant cell with tiny introns.</title>
        <authorList>
            <person name="Slabodnick M."/>
            <person name="Ruby J.G."/>
            <person name="Reiff S.B."/>
            <person name="Swart E.C."/>
            <person name="Gosai S."/>
            <person name="Prabakaran S."/>
            <person name="Witkowska E."/>
            <person name="Larue G.E."/>
            <person name="Fisher S."/>
            <person name="Freeman R.M."/>
            <person name="Gunawardena J."/>
            <person name="Chu W."/>
            <person name="Stover N.A."/>
            <person name="Gregory B.D."/>
            <person name="Nowacki M."/>
            <person name="Derisi J."/>
            <person name="Roy S.W."/>
            <person name="Marshall W.F."/>
            <person name="Sood P."/>
        </authorList>
    </citation>
    <scope>NUCLEOTIDE SEQUENCE [LARGE SCALE GENOMIC DNA]</scope>
    <source>
        <strain evidence="4">WM001</strain>
    </source>
</reference>
<organism evidence="4 5">
    <name type="scientific">Stentor coeruleus</name>
    <dbReference type="NCBI Taxonomy" id="5963"/>
    <lineage>
        <taxon>Eukaryota</taxon>
        <taxon>Sar</taxon>
        <taxon>Alveolata</taxon>
        <taxon>Ciliophora</taxon>
        <taxon>Postciliodesmatophora</taxon>
        <taxon>Heterotrichea</taxon>
        <taxon>Heterotrichida</taxon>
        <taxon>Stentoridae</taxon>
        <taxon>Stentor</taxon>
    </lineage>
</organism>
<dbReference type="OrthoDB" id="322450at2759"/>
<keyword evidence="5" id="KW-1185">Reference proteome</keyword>
<evidence type="ECO:0000256" key="2">
    <source>
        <dbReference type="SAM" id="MobiDB-lite"/>
    </source>
</evidence>
<dbReference type="AlphaFoldDB" id="A0A1R2CB54"/>
<accession>A0A1R2CB54</accession>